<dbReference type="PIRSF" id="PIRSF006485">
    <property type="entry name" value="GTP-binding_EngA"/>
    <property type="match status" value="1"/>
</dbReference>
<organism evidence="13 14">
    <name type="scientific">Steroidobacter denitrificans</name>
    <dbReference type="NCBI Taxonomy" id="465721"/>
    <lineage>
        <taxon>Bacteria</taxon>
        <taxon>Pseudomonadati</taxon>
        <taxon>Pseudomonadota</taxon>
        <taxon>Gammaproteobacteria</taxon>
        <taxon>Steroidobacterales</taxon>
        <taxon>Steroidobacteraceae</taxon>
        <taxon>Steroidobacter</taxon>
    </lineage>
</organism>
<proteinExistence type="inferred from homology"/>
<evidence type="ECO:0000256" key="3">
    <source>
        <dbReference type="ARBA" id="ARBA00022517"/>
    </source>
</evidence>
<feature type="domain" description="EngA-type G" evidence="12">
    <location>
        <begin position="176"/>
        <end position="349"/>
    </location>
</feature>
<reference evidence="13 14" key="1">
    <citation type="submission" date="2015-06" db="EMBL/GenBank/DDBJ databases">
        <title>A Comprehensive Approach to Explore the Metabolic and Phylogenetic Diversity of Bacterial Steroid Degradation in the Environment: Testosterone as an Example.</title>
        <authorList>
            <person name="Yang F.-C."/>
            <person name="Chen Y.-L."/>
            <person name="Yu C.-P."/>
            <person name="Tang S.-L."/>
            <person name="Wang P.-H."/>
            <person name="Ismail W."/>
            <person name="Wang C.-H."/>
            <person name="Yang C.-Y."/>
            <person name="Chiang Y.-R."/>
        </authorList>
    </citation>
    <scope>NUCLEOTIDE SEQUENCE [LARGE SCALE GENOMIC DNA]</scope>
    <source>
        <strain evidence="13 14">DSM 18526</strain>
    </source>
</reference>
<dbReference type="SUPFAM" id="SSF52540">
    <property type="entry name" value="P-loop containing nucleoside triphosphate hydrolases"/>
    <property type="match status" value="2"/>
</dbReference>
<dbReference type="CDD" id="cd01895">
    <property type="entry name" value="EngA2"/>
    <property type="match status" value="1"/>
</dbReference>
<comment type="similarity">
    <text evidence="1 8 9 10">Belongs to the TRAFAC class TrmE-Era-EngA-EngB-Septin-like GTPase superfamily. EngA (Der) GTPase family.</text>
</comment>
<dbReference type="InterPro" id="IPR006073">
    <property type="entry name" value="GTP-bd"/>
</dbReference>
<feature type="binding site" evidence="8">
    <location>
        <begin position="118"/>
        <end position="121"/>
    </location>
    <ligand>
        <name>GTP</name>
        <dbReference type="ChEBI" id="CHEBI:37565"/>
        <label>1</label>
    </ligand>
</feature>
<dbReference type="CDD" id="cd01894">
    <property type="entry name" value="EngA1"/>
    <property type="match status" value="1"/>
</dbReference>
<dbReference type="PROSITE" id="PS51712">
    <property type="entry name" value="G_ENGA"/>
    <property type="match status" value="2"/>
</dbReference>
<accession>A0A127F8L9</accession>
<feature type="binding site" evidence="8">
    <location>
        <begin position="9"/>
        <end position="16"/>
    </location>
    <ligand>
        <name>GTP</name>
        <dbReference type="ChEBI" id="CHEBI:37565"/>
        <label>1</label>
    </ligand>
</feature>
<dbReference type="GO" id="GO:0005525">
    <property type="term" value="F:GTP binding"/>
    <property type="evidence" value="ECO:0007669"/>
    <property type="project" value="UniProtKB-UniRule"/>
</dbReference>
<feature type="region of interest" description="Disordered" evidence="11">
    <location>
        <begin position="432"/>
        <end position="461"/>
    </location>
</feature>
<evidence type="ECO:0000256" key="10">
    <source>
        <dbReference type="RuleBase" id="RU004481"/>
    </source>
</evidence>
<evidence type="ECO:0000259" key="12">
    <source>
        <dbReference type="PROSITE" id="PS51712"/>
    </source>
</evidence>
<evidence type="ECO:0000256" key="2">
    <source>
        <dbReference type="ARBA" id="ARBA00020953"/>
    </source>
</evidence>
<dbReference type="KEGG" id="sdf:ACG33_06625"/>
<evidence type="ECO:0000256" key="5">
    <source>
        <dbReference type="ARBA" id="ARBA00022741"/>
    </source>
</evidence>
<evidence type="ECO:0000313" key="13">
    <source>
        <dbReference type="EMBL" id="AMN46776.1"/>
    </source>
</evidence>
<dbReference type="NCBIfam" id="TIGR00231">
    <property type="entry name" value="small_GTP"/>
    <property type="match status" value="2"/>
</dbReference>
<evidence type="ECO:0000256" key="6">
    <source>
        <dbReference type="ARBA" id="ARBA00023134"/>
    </source>
</evidence>
<feature type="binding site" evidence="8">
    <location>
        <begin position="56"/>
        <end position="60"/>
    </location>
    <ligand>
        <name>GTP</name>
        <dbReference type="ChEBI" id="CHEBI:37565"/>
        <label>1</label>
    </ligand>
</feature>
<keyword evidence="5 8" id="KW-0547">Nucleotide-binding</keyword>
<evidence type="ECO:0000256" key="1">
    <source>
        <dbReference type="ARBA" id="ARBA00008279"/>
    </source>
</evidence>
<keyword evidence="4 10" id="KW-0677">Repeat</keyword>
<dbReference type="InterPro" id="IPR032859">
    <property type="entry name" value="KH_dom-like"/>
</dbReference>
<dbReference type="PANTHER" id="PTHR43834:SF6">
    <property type="entry name" value="GTPASE DER"/>
    <property type="match status" value="1"/>
</dbReference>
<dbReference type="PANTHER" id="PTHR43834">
    <property type="entry name" value="GTPASE DER"/>
    <property type="match status" value="1"/>
</dbReference>
<dbReference type="NCBIfam" id="TIGR03594">
    <property type="entry name" value="GTPase_EngA"/>
    <property type="match status" value="1"/>
</dbReference>
<feature type="binding site" evidence="8">
    <location>
        <begin position="229"/>
        <end position="233"/>
    </location>
    <ligand>
        <name>GTP</name>
        <dbReference type="ChEBI" id="CHEBI:37565"/>
        <label>2</label>
    </ligand>
</feature>
<dbReference type="HAMAP" id="MF_00195">
    <property type="entry name" value="GTPase_Der"/>
    <property type="match status" value="1"/>
</dbReference>
<dbReference type="Proteomes" id="UP000070250">
    <property type="component" value="Chromosome"/>
</dbReference>
<feature type="binding site" evidence="8">
    <location>
        <begin position="294"/>
        <end position="297"/>
    </location>
    <ligand>
        <name>GTP</name>
        <dbReference type="ChEBI" id="CHEBI:37565"/>
        <label>2</label>
    </ligand>
</feature>
<dbReference type="GO" id="GO:0042254">
    <property type="term" value="P:ribosome biogenesis"/>
    <property type="evidence" value="ECO:0007669"/>
    <property type="project" value="UniProtKB-KW"/>
</dbReference>
<evidence type="ECO:0000313" key="14">
    <source>
        <dbReference type="Proteomes" id="UP000070250"/>
    </source>
</evidence>
<dbReference type="Pfam" id="PF14714">
    <property type="entry name" value="KH_dom-like"/>
    <property type="match status" value="1"/>
</dbReference>
<protein>
    <recommendedName>
        <fullName evidence="2 8">GTPase Der</fullName>
    </recommendedName>
    <alternativeName>
        <fullName evidence="7 8">GTP-binding protein EngA</fullName>
    </alternativeName>
</protein>
<dbReference type="InterPro" id="IPR015946">
    <property type="entry name" value="KH_dom-like_a/b"/>
</dbReference>
<comment type="subunit">
    <text evidence="8">Associates with the 50S ribosomal subunit.</text>
</comment>
<name>A0A127F8L9_STEDE</name>
<dbReference type="InterPro" id="IPR031166">
    <property type="entry name" value="G_ENGA"/>
</dbReference>
<evidence type="ECO:0000256" key="7">
    <source>
        <dbReference type="ARBA" id="ARBA00032345"/>
    </source>
</evidence>
<gene>
    <name evidence="8" type="primary">der</name>
    <name evidence="13" type="ORF">ACG33_06625</name>
</gene>
<sequence length="461" mass="50894">MLPVIALVGRPNVGKSTLFNLLTGTRDALVADQPGLTRDRQYGYGKLGAIPYLVVDTGGLVDDAQGVEQLMARQTLRAIEDADRVLFLVDARAGSTPSDHHIARNLRRLGKQVIVVANKAEGLDATSAAAEFYPLGLGDPQPISAVRGDGVRALMERALEDVQATMPADAAGPDDIRVAVIGRPNVGKSTLINRLLGEDRLIAFDQPGTTRDAVHVPFERDGHRYLLIDTAGVRRRARVEEAVEKFSIVKALQAVDTANVVIGVIDAHDTVAEQDASLFGLVAERGRALVIAVNKWDGIPADKRDEIRAGLDLRLPFLDFAPIHFISALHGTGVGELMRAVHRAYEASMREMPTPELTRVLESAVQQHQPPLVRGRRIKLRYAHQGGRNPPIIVVHGNQVQHVPDAYRRYLSNVFRRNFNLEGTPVRVEFRSDENPFKGKRNPLTPRQARSRRRLLRRVKR</sequence>
<evidence type="ECO:0000256" key="4">
    <source>
        <dbReference type="ARBA" id="ARBA00022737"/>
    </source>
</evidence>
<keyword evidence="3 8" id="KW-0690">Ribosome biogenesis</keyword>
<dbReference type="InterPro" id="IPR016484">
    <property type="entry name" value="GTPase_Der"/>
</dbReference>
<dbReference type="FunFam" id="3.40.50.300:FF:000040">
    <property type="entry name" value="GTPase Der"/>
    <property type="match status" value="1"/>
</dbReference>
<dbReference type="PATRIC" id="fig|465721.4.peg.1410"/>
<dbReference type="InterPro" id="IPR027417">
    <property type="entry name" value="P-loop_NTPase"/>
</dbReference>
<feature type="binding site" evidence="8">
    <location>
        <begin position="182"/>
        <end position="189"/>
    </location>
    <ligand>
        <name>GTP</name>
        <dbReference type="ChEBI" id="CHEBI:37565"/>
        <label>2</label>
    </ligand>
</feature>
<evidence type="ECO:0000256" key="11">
    <source>
        <dbReference type="SAM" id="MobiDB-lite"/>
    </source>
</evidence>
<keyword evidence="14" id="KW-1185">Reference proteome</keyword>
<dbReference type="FunFam" id="3.40.50.300:FF:000057">
    <property type="entry name" value="GTPase Der"/>
    <property type="match status" value="1"/>
</dbReference>
<dbReference type="Pfam" id="PF01926">
    <property type="entry name" value="MMR_HSR1"/>
    <property type="match status" value="2"/>
</dbReference>
<feature type="domain" description="EngA-type G" evidence="12">
    <location>
        <begin position="3"/>
        <end position="166"/>
    </location>
</feature>
<keyword evidence="6 8" id="KW-0342">GTP-binding</keyword>
<dbReference type="STRING" id="465721.ACG33_06625"/>
<dbReference type="GO" id="GO:0043022">
    <property type="term" value="F:ribosome binding"/>
    <property type="evidence" value="ECO:0007669"/>
    <property type="project" value="TreeGrafter"/>
</dbReference>
<dbReference type="EMBL" id="CP011971">
    <property type="protein sequence ID" value="AMN46776.1"/>
    <property type="molecule type" value="Genomic_DNA"/>
</dbReference>
<evidence type="ECO:0000256" key="9">
    <source>
        <dbReference type="PROSITE-ProRule" id="PRU01049"/>
    </source>
</evidence>
<feature type="compositionally biased region" description="Basic residues" evidence="11">
    <location>
        <begin position="449"/>
        <end position="461"/>
    </location>
</feature>
<dbReference type="PRINTS" id="PR00326">
    <property type="entry name" value="GTP1OBG"/>
</dbReference>
<dbReference type="AlphaFoldDB" id="A0A127F8L9"/>
<comment type="function">
    <text evidence="8 10">GTPase that plays an essential role in the late steps of ribosome biogenesis.</text>
</comment>
<dbReference type="Gene3D" id="3.40.50.300">
    <property type="entry name" value="P-loop containing nucleotide triphosphate hydrolases"/>
    <property type="match status" value="2"/>
</dbReference>
<evidence type="ECO:0000256" key="8">
    <source>
        <dbReference type="HAMAP-Rule" id="MF_00195"/>
    </source>
</evidence>
<dbReference type="InterPro" id="IPR005225">
    <property type="entry name" value="Small_GTP-bd"/>
</dbReference>
<dbReference type="OrthoDB" id="9805918at2"/>
<dbReference type="FunFam" id="3.30.300.20:FF:000004">
    <property type="entry name" value="GTPase Der"/>
    <property type="match status" value="1"/>
</dbReference>
<dbReference type="Gene3D" id="3.30.300.20">
    <property type="match status" value="1"/>
</dbReference>
<dbReference type="RefSeq" id="WP_066922934.1">
    <property type="nucleotide sequence ID" value="NZ_CP011971.1"/>
</dbReference>